<dbReference type="InterPro" id="IPR029787">
    <property type="entry name" value="Nucleotide_cyclase"/>
</dbReference>
<dbReference type="GO" id="GO:0052621">
    <property type="term" value="F:diguanylate cyclase activity"/>
    <property type="evidence" value="ECO:0007669"/>
    <property type="project" value="TreeGrafter"/>
</dbReference>
<sequence length="225" mass="24798">MSENTSVEVNKVDLNTAISAAKIANEEIAGLPGGKEFLSNSESPITLAVLDSLEKRGELQEENLRDQLTGLFNRRYVDKVITERENQKDPRPIAVISCDLDHFKQVNDSYGHSAGDDVLKSVSEAFLINTRISDSVIRIGGEEFLILLDGVDDPVTAKNRAEDIRRAVKSTRIRANSQKQEVNLEQTVSVGVSICNSGDDLREKINTADVNLYRAKEGGRDKVVV</sequence>
<comment type="caution">
    <text evidence="2">The sequence shown here is derived from an EMBL/GenBank/DDBJ whole genome shotgun (WGS) entry which is preliminary data.</text>
</comment>
<dbReference type="Gene3D" id="3.30.70.270">
    <property type="match status" value="1"/>
</dbReference>
<accession>A0A0G0S0W5</accession>
<name>A0A0G0S0W5_9BACT</name>
<dbReference type="NCBIfam" id="TIGR00254">
    <property type="entry name" value="GGDEF"/>
    <property type="match status" value="1"/>
</dbReference>
<dbReference type="EMBL" id="LBYR01000012">
    <property type="protein sequence ID" value="KKR55866.1"/>
    <property type="molecule type" value="Genomic_DNA"/>
</dbReference>
<dbReference type="PANTHER" id="PTHR45138:SF9">
    <property type="entry name" value="DIGUANYLATE CYCLASE DGCM-RELATED"/>
    <property type="match status" value="1"/>
</dbReference>
<evidence type="ECO:0000313" key="3">
    <source>
        <dbReference type="Proteomes" id="UP000034627"/>
    </source>
</evidence>
<dbReference type="InterPro" id="IPR000160">
    <property type="entry name" value="GGDEF_dom"/>
</dbReference>
<dbReference type="PROSITE" id="PS50887">
    <property type="entry name" value="GGDEF"/>
    <property type="match status" value="1"/>
</dbReference>
<dbReference type="SMART" id="SM00267">
    <property type="entry name" value="GGDEF"/>
    <property type="match status" value="1"/>
</dbReference>
<dbReference type="InterPro" id="IPR043128">
    <property type="entry name" value="Rev_trsase/Diguanyl_cyclase"/>
</dbReference>
<reference evidence="2 3" key="1">
    <citation type="journal article" date="2015" name="Nature">
        <title>rRNA introns, odd ribosomes, and small enigmatic genomes across a large radiation of phyla.</title>
        <authorList>
            <person name="Brown C.T."/>
            <person name="Hug L.A."/>
            <person name="Thomas B.C."/>
            <person name="Sharon I."/>
            <person name="Castelle C.J."/>
            <person name="Singh A."/>
            <person name="Wilkins M.J."/>
            <person name="Williams K.H."/>
            <person name="Banfield J.F."/>
        </authorList>
    </citation>
    <scope>NUCLEOTIDE SEQUENCE [LARGE SCALE GENOMIC DNA]</scope>
</reference>
<dbReference type="AlphaFoldDB" id="A0A0G0S0W5"/>
<dbReference type="CDD" id="cd01949">
    <property type="entry name" value="GGDEF"/>
    <property type="match status" value="1"/>
</dbReference>
<dbReference type="Proteomes" id="UP000034627">
    <property type="component" value="Unassembled WGS sequence"/>
</dbReference>
<dbReference type="GO" id="GO:0005886">
    <property type="term" value="C:plasma membrane"/>
    <property type="evidence" value="ECO:0007669"/>
    <property type="project" value="TreeGrafter"/>
</dbReference>
<feature type="domain" description="GGDEF" evidence="1">
    <location>
        <begin position="91"/>
        <end position="225"/>
    </location>
</feature>
<evidence type="ECO:0000259" key="1">
    <source>
        <dbReference type="PROSITE" id="PS50887"/>
    </source>
</evidence>
<dbReference type="Pfam" id="PF00990">
    <property type="entry name" value="GGDEF"/>
    <property type="match status" value="1"/>
</dbReference>
<dbReference type="GO" id="GO:0043709">
    <property type="term" value="P:cell adhesion involved in single-species biofilm formation"/>
    <property type="evidence" value="ECO:0007669"/>
    <property type="project" value="TreeGrafter"/>
</dbReference>
<evidence type="ECO:0000313" key="2">
    <source>
        <dbReference type="EMBL" id="KKR55866.1"/>
    </source>
</evidence>
<dbReference type="FunFam" id="3.30.70.270:FF:000001">
    <property type="entry name" value="Diguanylate cyclase domain protein"/>
    <property type="match status" value="1"/>
</dbReference>
<dbReference type="GO" id="GO:1902201">
    <property type="term" value="P:negative regulation of bacterial-type flagellum-dependent cell motility"/>
    <property type="evidence" value="ECO:0007669"/>
    <property type="project" value="TreeGrafter"/>
</dbReference>
<protein>
    <submittedName>
        <fullName evidence="2">Diguanylate cyclase with PAS/PAC and GAF sensor</fullName>
    </submittedName>
</protein>
<dbReference type="PANTHER" id="PTHR45138">
    <property type="entry name" value="REGULATORY COMPONENTS OF SENSORY TRANSDUCTION SYSTEM"/>
    <property type="match status" value="1"/>
</dbReference>
<gene>
    <name evidence="2" type="ORF">UT93_C0012G0004</name>
</gene>
<dbReference type="SUPFAM" id="SSF55073">
    <property type="entry name" value="Nucleotide cyclase"/>
    <property type="match status" value="1"/>
</dbReference>
<proteinExistence type="predicted"/>
<organism evidence="2 3">
    <name type="scientific">Candidatus Woesebacteria bacterium GW2011_GWF1_40_24</name>
    <dbReference type="NCBI Taxonomy" id="1618601"/>
    <lineage>
        <taxon>Bacteria</taxon>
        <taxon>Candidatus Woeseibacteriota</taxon>
    </lineage>
</organism>
<dbReference type="InterPro" id="IPR050469">
    <property type="entry name" value="Diguanylate_Cyclase"/>
</dbReference>